<dbReference type="EMBL" id="QJTI01000034">
    <property type="protein sequence ID" value="PYE99942.1"/>
    <property type="molecule type" value="Genomic_DNA"/>
</dbReference>
<sequence>MTIKLEAYQAELEASAPGLSDLVQAVYSDAVRQLSPTALEDLFDGACGLARLGKGNAVVVAYLDAMPMVARECGEEAIRDCRLAVMKLASMTSGEVLAMTFASLPVAASRFSDAELVAVYLQLLHRLAARVPRGLRPMLSHIDELLNRLTLSGLRAWAEFGAEAHQRNLTAQAAYFGLESQDSRAVLERERRGTLFVDVQRRLSAYLRAFWGRDFLLRPTISDHEDFRCFIEDGRLHLPDAADVHGTVSGLDVYRAMAAHMAAHLVYTSRPPSIDGLTPAERFLIGFVEDARVERLAVKRFPGLRRLWRSLMPTEATPPASHPTITVLERFALALLDPTERTGDAKLDRLAERFQGALEHGENISLNLGRALADHLSAQKMMPSLRLLERIRLPWRDDNRFFWQPEHFDRLEMFGGAASGEAQIRRRVGLMEFINETDVENAGDDAQEIWVLGTELFPYEDEGVSYNQREGRPQVSAPVHYPEWDYQMQVVRPNWVTLREHAAPRGAPAVIDTMLSEQKAVGQRVRRIVDQLRPQGLQRVRRLEDGEELDLGAAVDAMVMLRLGRQPDARITMRNVIHRRDLAALILIDLSESTNELVHGSTRSVIDLTREACALLSTAISGIGDPFAIHGFASNGRHDVRYMRFKDFDQRFDADAKSKLAGMSGGLSTRMGAAMRHAGRYLARRREAHRLLLVITDGAPADVDERDPQHLRMDTKKAVEDLRAEGIRTYCLSLDPLADRYVERIFGAGGFAVIDHVRRLPERLPTLFGSLTR</sequence>
<feature type="domain" description="VWFA" evidence="1">
    <location>
        <begin position="583"/>
        <end position="771"/>
    </location>
</feature>
<dbReference type="PROSITE" id="PS50234">
    <property type="entry name" value="VWFA"/>
    <property type="match status" value="1"/>
</dbReference>
<dbReference type="AlphaFoldDB" id="A0A318TMR8"/>
<dbReference type="InterPro" id="IPR036465">
    <property type="entry name" value="vWFA_dom_sf"/>
</dbReference>
<dbReference type="InterPro" id="IPR002035">
    <property type="entry name" value="VWF_A"/>
</dbReference>
<dbReference type="PANTHER" id="PTHR41248:SF1">
    <property type="entry name" value="NORD PROTEIN"/>
    <property type="match status" value="1"/>
</dbReference>
<dbReference type="PANTHER" id="PTHR41248">
    <property type="entry name" value="NORD PROTEIN"/>
    <property type="match status" value="1"/>
</dbReference>
<evidence type="ECO:0000259" key="1">
    <source>
        <dbReference type="PROSITE" id="PS50234"/>
    </source>
</evidence>
<evidence type="ECO:0000313" key="2">
    <source>
        <dbReference type="EMBL" id="PYE99942.1"/>
    </source>
</evidence>
<accession>A0A318TMR8</accession>
<dbReference type="Gene3D" id="3.40.50.410">
    <property type="entry name" value="von Willebrand factor, type A domain"/>
    <property type="match status" value="1"/>
</dbReference>
<dbReference type="Proteomes" id="UP000248148">
    <property type="component" value="Unassembled WGS sequence"/>
</dbReference>
<reference evidence="2 3" key="1">
    <citation type="submission" date="2018-06" db="EMBL/GenBank/DDBJ databases">
        <title>Genomic Encyclopedia of Archaeal and Bacterial Type Strains, Phase II (KMG-II): from individual species to whole genera.</title>
        <authorList>
            <person name="Goeker M."/>
        </authorList>
    </citation>
    <scope>NUCLEOTIDE SEQUENCE [LARGE SCALE GENOMIC DNA]</scope>
    <source>
        <strain evidence="2 3">JCM 11668</strain>
    </source>
</reference>
<dbReference type="SUPFAM" id="SSF53300">
    <property type="entry name" value="vWA-like"/>
    <property type="match status" value="1"/>
</dbReference>
<gene>
    <name evidence="2" type="ORF">BJ122_1345</name>
</gene>
<dbReference type="RefSeq" id="WP_110782610.1">
    <property type="nucleotide sequence ID" value="NZ_QJTI01000034.1"/>
</dbReference>
<keyword evidence="3" id="KW-1185">Reference proteome</keyword>
<comment type="caution">
    <text evidence="2">The sequence shown here is derived from an EMBL/GenBank/DDBJ whole genome shotgun (WGS) entry which is preliminary data.</text>
</comment>
<evidence type="ECO:0000313" key="3">
    <source>
        <dbReference type="Proteomes" id="UP000248148"/>
    </source>
</evidence>
<organism evidence="2 3">
    <name type="scientific">Rhodopseudomonas faecalis</name>
    <dbReference type="NCBI Taxonomy" id="99655"/>
    <lineage>
        <taxon>Bacteria</taxon>
        <taxon>Pseudomonadati</taxon>
        <taxon>Pseudomonadota</taxon>
        <taxon>Alphaproteobacteria</taxon>
        <taxon>Hyphomicrobiales</taxon>
        <taxon>Nitrobacteraceae</taxon>
        <taxon>Rhodopseudomonas</taxon>
    </lineage>
</organism>
<proteinExistence type="predicted"/>
<dbReference type="SMART" id="SM00327">
    <property type="entry name" value="VWA"/>
    <property type="match status" value="1"/>
</dbReference>
<dbReference type="OrthoDB" id="9758211at2"/>
<protein>
    <submittedName>
        <fullName evidence="2">von Willebrand factor type A domain-containing protein</fullName>
    </submittedName>
</protein>
<name>A0A318TMR8_9BRAD</name>
<dbReference type="CDD" id="cd01454">
    <property type="entry name" value="vWA_norD_type"/>
    <property type="match status" value="1"/>
</dbReference>
<dbReference type="InterPro" id="IPR051928">
    <property type="entry name" value="NorD/CobT"/>
</dbReference>